<dbReference type="OrthoDB" id="6903874at2"/>
<dbReference type="RefSeq" id="WP_032628381.1">
    <property type="nucleotide sequence ID" value="NZ_JPQU01000033.1"/>
</dbReference>
<reference evidence="2 3" key="1">
    <citation type="submission" date="2014-07" db="EMBL/GenBank/DDBJ databases">
        <title>Draft Genome Sequences of Environmental Pseudomonas syringae strains.</title>
        <authorList>
            <person name="Baltrus D.A."/>
            <person name="Berge O."/>
            <person name="Morris C."/>
        </authorList>
    </citation>
    <scope>NUCLEOTIDE SEQUENCE [LARGE SCALE GENOMIC DNA]</scope>
    <source>
        <strain evidence="2 3">GAW0119</strain>
    </source>
</reference>
<comment type="caution">
    <text evidence="2">The sequence shown here is derived from an EMBL/GenBank/DDBJ whole genome shotgun (WGS) entry which is preliminary data.</text>
</comment>
<name>A0A085VJT3_PSESX</name>
<evidence type="ECO:0000313" key="3">
    <source>
        <dbReference type="Proteomes" id="UP000028631"/>
    </source>
</evidence>
<evidence type="ECO:0000313" key="2">
    <source>
        <dbReference type="EMBL" id="KFE55696.1"/>
    </source>
</evidence>
<gene>
    <name evidence="2" type="ORF">IV01_11580</name>
</gene>
<keyword evidence="3" id="KW-1185">Reference proteome</keyword>
<dbReference type="EMBL" id="JPQU01000033">
    <property type="protein sequence ID" value="KFE55696.1"/>
    <property type="molecule type" value="Genomic_DNA"/>
</dbReference>
<organism evidence="2 3">
    <name type="scientific">Pseudomonas syringae</name>
    <dbReference type="NCBI Taxonomy" id="317"/>
    <lineage>
        <taxon>Bacteria</taxon>
        <taxon>Pseudomonadati</taxon>
        <taxon>Pseudomonadota</taxon>
        <taxon>Gammaproteobacteria</taxon>
        <taxon>Pseudomonadales</taxon>
        <taxon>Pseudomonadaceae</taxon>
        <taxon>Pseudomonas</taxon>
    </lineage>
</organism>
<proteinExistence type="predicted"/>
<feature type="compositionally biased region" description="Low complexity" evidence="1">
    <location>
        <begin position="38"/>
        <end position="53"/>
    </location>
</feature>
<feature type="region of interest" description="Disordered" evidence="1">
    <location>
        <begin position="20"/>
        <end position="53"/>
    </location>
</feature>
<protein>
    <submittedName>
        <fullName evidence="2">Uncharacterized protein</fullName>
    </submittedName>
</protein>
<dbReference type="PATRIC" id="fig|317.175.peg.2407"/>
<accession>A0A085VJT3</accession>
<evidence type="ECO:0000256" key="1">
    <source>
        <dbReference type="SAM" id="MobiDB-lite"/>
    </source>
</evidence>
<dbReference type="AlphaFoldDB" id="A0A085VJT3"/>
<dbReference type="Proteomes" id="UP000028631">
    <property type="component" value="Unassembled WGS sequence"/>
</dbReference>
<sequence length="164" mass="16870">MWSPSLTAISRAFLTANAAAQKSAADKTAPEGTSGANPAQSVSQSSGPSSQVSLSAAGLARAALAGSANSDIKQSGLPDSVQKILTSVRLSQKGLQQMNDQLQAVISDKSLTAEMRQVKLSTLQSMSGIYQRQVSDSSRDLASAMNGLPSADKAKASMLVLAKM</sequence>